<keyword evidence="2" id="KW-0808">Transferase</keyword>
<sequence length="435" mass="47661">MSTPSKRAAPTADRPLEVVYRPLESLTPDPRNARTHSKKQVAQIVQSIRAFGFTNPILADPQGNLIAGHGRLRAAREMGLDEVPVITLAGLSDAQKKVLRLADNKIALNAGWDVEILKLELTDLSLPEFDIDLGLTGFSPGEIDVVLGESPDPDDEVIPEVPQSPRVRPGDIWQLGEHRIACGDGRDVAFLQRLVGEGAAIDCAFLDPPYNVKINGHANAKGRHREFAMASGEMSENEFRTFLADTLGACAAVSRDGAVHFVCMDWRHMDDVTASVTGIYDELLNICVWNKSNAGMGSLYRSKHEMVFVYRVGSASHTNAVELGKHGRNRTNVWEYASVNSMRGSRREDLALHPTVKPVAMVADAICDVTRQGELVLDIFLGSGTSLIAAERVGRRFRGLDIDPAYVDLAMTRWSELTGKEPELVHRDDHKEAAA</sequence>
<dbReference type="GO" id="GO:0005694">
    <property type="term" value="C:chromosome"/>
    <property type="evidence" value="ECO:0007669"/>
    <property type="project" value="TreeGrafter"/>
</dbReference>
<dbReference type="Pfam" id="PF02195">
    <property type="entry name" value="ParB_N"/>
    <property type="match status" value="1"/>
</dbReference>
<dbReference type="InterPro" id="IPR001091">
    <property type="entry name" value="RM_Methyltransferase"/>
</dbReference>
<comment type="caution">
    <text evidence="6">The sequence shown here is derived from an EMBL/GenBank/DDBJ whole genome shotgun (WGS) entry which is preliminary data.</text>
</comment>
<dbReference type="OrthoDB" id="7806498at2"/>
<dbReference type="SUPFAM" id="SSF110849">
    <property type="entry name" value="ParB/Sulfiredoxin"/>
    <property type="match status" value="1"/>
</dbReference>
<evidence type="ECO:0000259" key="5">
    <source>
        <dbReference type="SMART" id="SM00470"/>
    </source>
</evidence>
<gene>
    <name evidence="6" type="ORF">GRI48_13800</name>
</gene>
<dbReference type="RefSeq" id="WP_160677538.1">
    <property type="nucleotide sequence ID" value="NZ_WTYN01000006.1"/>
</dbReference>
<feature type="domain" description="ParB-like N-terminal" evidence="5">
    <location>
        <begin position="19"/>
        <end position="105"/>
    </location>
</feature>
<keyword evidence="1 6" id="KW-0489">Methyltransferase</keyword>
<dbReference type="GO" id="GO:0045881">
    <property type="term" value="P:positive regulation of sporulation resulting in formation of a cellular spore"/>
    <property type="evidence" value="ECO:0007669"/>
    <property type="project" value="TreeGrafter"/>
</dbReference>
<dbReference type="PRINTS" id="PR00508">
    <property type="entry name" value="S21N4MTFRASE"/>
</dbReference>
<dbReference type="AlphaFoldDB" id="A0A844YJV4"/>
<evidence type="ECO:0000256" key="4">
    <source>
        <dbReference type="RuleBase" id="RU362026"/>
    </source>
</evidence>
<dbReference type="InterPro" id="IPR029063">
    <property type="entry name" value="SAM-dependent_MTases_sf"/>
</dbReference>
<dbReference type="GO" id="GO:0007059">
    <property type="term" value="P:chromosome segregation"/>
    <property type="evidence" value="ECO:0007669"/>
    <property type="project" value="TreeGrafter"/>
</dbReference>
<dbReference type="CDD" id="cd16403">
    <property type="entry name" value="ParB_N_like_MT"/>
    <property type="match status" value="1"/>
</dbReference>
<dbReference type="InterPro" id="IPR003115">
    <property type="entry name" value="ParB_N"/>
</dbReference>
<dbReference type="InterPro" id="IPR050336">
    <property type="entry name" value="Chromosome_partition/occlusion"/>
</dbReference>
<evidence type="ECO:0000313" key="6">
    <source>
        <dbReference type="EMBL" id="MXO64073.1"/>
    </source>
</evidence>
<dbReference type="Gene3D" id="3.90.1530.10">
    <property type="entry name" value="Conserved hypothetical protein from pyrococcus furiosus pfu- 392566-001, ParB domain"/>
    <property type="match status" value="1"/>
</dbReference>
<dbReference type="PIRSF" id="PIRSF036758">
    <property type="entry name" value="Aden_M_ParB"/>
    <property type="match status" value="1"/>
</dbReference>
<dbReference type="Proteomes" id="UP000445582">
    <property type="component" value="Unassembled WGS sequence"/>
</dbReference>
<evidence type="ECO:0000313" key="7">
    <source>
        <dbReference type="Proteomes" id="UP000445582"/>
    </source>
</evidence>
<evidence type="ECO:0000256" key="1">
    <source>
        <dbReference type="ARBA" id="ARBA00022603"/>
    </source>
</evidence>
<protein>
    <recommendedName>
        <fullName evidence="4">Methyltransferase</fullName>
        <ecNumber evidence="4">2.1.1.-</ecNumber>
    </recommendedName>
</protein>
<organism evidence="6 7">
    <name type="scientific">Qipengyuania oceanensis</name>
    <dbReference type="NCBI Taxonomy" id="1463597"/>
    <lineage>
        <taxon>Bacteria</taxon>
        <taxon>Pseudomonadati</taxon>
        <taxon>Pseudomonadota</taxon>
        <taxon>Alphaproteobacteria</taxon>
        <taxon>Sphingomonadales</taxon>
        <taxon>Erythrobacteraceae</taxon>
        <taxon>Qipengyuania</taxon>
    </lineage>
</organism>
<dbReference type="CDD" id="cd02440">
    <property type="entry name" value="AdoMet_MTases"/>
    <property type="match status" value="1"/>
</dbReference>
<dbReference type="InterPro" id="IPR002941">
    <property type="entry name" value="DNA_methylase_N4/N6"/>
</dbReference>
<dbReference type="Pfam" id="PF01555">
    <property type="entry name" value="N6_N4_Mtase"/>
    <property type="match status" value="1"/>
</dbReference>
<dbReference type="GO" id="GO:0008170">
    <property type="term" value="F:N-methyltransferase activity"/>
    <property type="evidence" value="ECO:0007669"/>
    <property type="project" value="InterPro"/>
</dbReference>
<comment type="similarity">
    <text evidence="4">Belongs to the N(4)/N(6)-methyltransferase family.</text>
</comment>
<accession>A0A844YJV4</accession>
<dbReference type="GO" id="GO:0009007">
    <property type="term" value="F:site-specific DNA-methyltransferase (adenine-specific) activity"/>
    <property type="evidence" value="ECO:0007669"/>
    <property type="project" value="UniProtKB-EC"/>
</dbReference>
<dbReference type="GO" id="GO:0032259">
    <property type="term" value="P:methylation"/>
    <property type="evidence" value="ECO:0007669"/>
    <property type="project" value="UniProtKB-KW"/>
</dbReference>
<dbReference type="Gene3D" id="3.40.50.150">
    <property type="entry name" value="Vaccinia Virus protein VP39"/>
    <property type="match status" value="1"/>
</dbReference>
<evidence type="ECO:0000256" key="3">
    <source>
        <dbReference type="ARBA" id="ARBA00047942"/>
    </source>
</evidence>
<evidence type="ECO:0000256" key="2">
    <source>
        <dbReference type="ARBA" id="ARBA00022679"/>
    </source>
</evidence>
<name>A0A844YJV4_9SPHN</name>
<dbReference type="EMBL" id="WTYN01000006">
    <property type="protein sequence ID" value="MXO64073.1"/>
    <property type="molecule type" value="Genomic_DNA"/>
</dbReference>
<dbReference type="GO" id="GO:0003677">
    <property type="term" value="F:DNA binding"/>
    <property type="evidence" value="ECO:0007669"/>
    <property type="project" value="InterPro"/>
</dbReference>
<reference evidence="6 7" key="1">
    <citation type="submission" date="2019-12" db="EMBL/GenBank/DDBJ databases">
        <title>Genomic-based taxomic classification of the family Erythrobacteraceae.</title>
        <authorList>
            <person name="Xu L."/>
        </authorList>
    </citation>
    <scope>NUCLEOTIDE SEQUENCE [LARGE SCALE GENOMIC DNA]</scope>
    <source>
        <strain evidence="6 7">MCCC 1A09965</strain>
    </source>
</reference>
<dbReference type="InterPro" id="IPR015840">
    <property type="entry name" value="DNA_MeTrfase_ParB"/>
</dbReference>
<proteinExistence type="inferred from homology"/>
<dbReference type="PANTHER" id="PTHR33375:SF1">
    <property type="entry name" value="CHROMOSOME-PARTITIONING PROTEIN PARB-RELATED"/>
    <property type="match status" value="1"/>
</dbReference>
<dbReference type="SUPFAM" id="SSF53335">
    <property type="entry name" value="S-adenosyl-L-methionine-dependent methyltransferases"/>
    <property type="match status" value="1"/>
</dbReference>
<dbReference type="SMART" id="SM00470">
    <property type="entry name" value="ParB"/>
    <property type="match status" value="1"/>
</dbReference>
<comment type="catalytic activity">
    <reaction evidence="3">
        <text>a 2'-deoxyadenosine in DNA + S-adenosyl-L-methionine = an N(6)-methyl-2'-deoxyadenosine in DNA + S-adenosyl-L-homocysteine + H(+)</text>
        <dbReference type="Rhea" id="RHEA:15197"/>
        <dbReference type="Rhea" id="RHEA-COMP:12418"/>
        <dbReference type="Rhea" id="RHEA-COMP:12419"/>
        <dbReference type="ChEBI" id="CHEBI:15378"/>
        <dbReference type="ChEBI" id="CHEBI:57856"/>
        <dbReference type="ChEBI" id="CHEBI:59789"/>
        <dbReference type="ChEBI" id="CHEBI:90615"/>
        <dbReference type="ChEBI" id="CHEBI:90616"/>
        <dbReference type="EC" id="2.1.1.72"/>
    </reaction>
</comment>
<dbReference type="EC" id="2.1.1.-" evidence="4"/>
<dbReference type="PANTHER" id="PTHR33375">
    <property type="entry name" value="CHROMOSOME-PARTITIONING PROTEIN PARB-RELATED"/>
    <property type="match status" value="1"/>
</dbReference>
<dbReference type="InterPro" id="IPR036086">
    <property type="entry name" value="ParB/Sulfiredoxin_sf"/>
</dbReference>
<keyword evidence="7" id="KW-1185">Reference proteome</keyword>